<organism evidence="5 6">
    <name type="scientific">Rhynchospora pubera</name>
    <dbReference type="NCBI Taxonomy" id="906938"/>
    <lineage>
        <taxon>Eukaryota</taxon>
        <taxon>Viridiplantae</taxon>
        <taxon>Streptophyta</taxon>
        <taxon>Embryophyta</taxon>
        <taxon>Tracheophyta</taxon>
        <taxon>Spermatophyta</taxon>
        <taxon>Magnoliopsida</taxon>
        <taxon>Liliopsida</taxon>
        <taxon>Poales</taxon>
        <taxon>Cyperaceae</taxon>
        <taxon>Cyperoideae</taxon>
        <taxon>Rhynchosporeae</taxon>
        <taxon>Rhynchospora</taxon>
    </lineage>
</organism>
<dbReference type="Gene3D" id="1.10.150.170">
    <property type="entry name" value="Putative methyltransferase TM0872, insert domain"/>
    <property type="match status" value="1"/>
</dbReference>
<keyword evidence="4" id="KW-0949">S-adenosyl-L-methionine</keyword>
<dbReference type="PANTHER" id="PTHR11265">
    <property type="entry name" value="S-ADENOSYL-METHYLTRANSFERASE MRAW"/>
    <property type="match status" value="1"/>
</dbReference>
<gene>
    <name evidence="5" type="ORF">LUZ62_005129</name>
</gene>
<dbReference type="InterPro" id="IPR023397">
    <property type="entry name" value="SAM-dep_MeTrfase_MraW_recog"/>
</dbReference>
<dbReference type="GO" id="GO:0071424">
    <property type="term" value="F:rRNA (cytosine-N4-)-methyltransferase activity"/>
    <property type="evidence" value="ECO:0007669"/>
    <property type="project" value="TreeGrafter"/>
</dbReference>
<evidence type="ECO:0000313" key="5">
    <source>
        <dbReference type="EMBL" id="KAJ4732786.1"/>
    </source>
</evidence>
<dbReference type="Proteomes" id="UP001140206">
    <property type="component" value="Unassembled WGS sequence"/>
</dbReference>
<dbReference type="GO" id="GO:0070475">
    <property type="term" value="P:rRNA base methylation"/>
    <property type="evidence" value="ECO:0007669"/>
    <property type="project" value="TreeGrafter"/>
</dbReference>
<evidence type="ECO:0000313" key="6">
    <source>
        <dbReference type="Proteomes" id="UP001140206"/>
    </source>
</evidence>
<dbReference type="InterPro" id="IPR029063">
    <property type="entry name" value="SAM-dependent_MTases_sf"/>
</dbReference>
<dbReference type="Gene3D" id="3.40.50.150">
    <property type="entry name" value="Vaccinia Virus protein VP39"/>
    <property type="match status" value="1"/>
</dbReference>
<evidence type="ECO:0000256" key="2">
    <source>
        <dbReference type="ARBA" id="ARBA00022603"/>
    </source>
</evidence>
<sequence>MAVVLRPFLSPFLSSSHKALRWKATTATLFKHSKASASGVQKSKSKSKPKALVMEKRRTRSGVEVDLGLLRRYKDNNTPHLPVLLCEVLRCFQPLSLRSFVDCTLGAGSHSCAVIEGHEEMELYVGMDVDPVAHKLALPRIHDLVSNRSPKLKTYTQLTNFKNIKRVLHAIEIKDDSLGVSTGVDGIFIDLGVSSMQVDCSERGFSVLQDGPLDMRMDPQGSLKAEDILNSWPEDEIGRILRDFGEESNWMYLQKQIVTARASRPFNSTGQLLKLIRKNTTLSQGRKGWMKTATRVFQALRIAVNQELETLEDSLYSCFDCLAPGGRLAVISFHSLEDRIVKQTFLHLVNHGGRPNVNQHEDNDHHCKEDISEVEVEGDGETWFKDRVHGMYGTIMTKRPITPSLEEETFNPRCRSAKLRVLQKPSSQDDFSMH</sequence>
<keyword evidence="2 5" id="KW-0489">Methyltransferase</keyword>
<dbReference type="AlphaFoldDB" id="A0AAV8AQ42"/>
<proteinExistence type="inferred from homology"/>
<accession>A0AAV8AQ42</accession>
<keyword evidence="3" id="KW-0808">Transferase</keyword>
<protein>
    <submittedName>
        <fullName evidence="5">Ribosomal RNA small subunit methyltransferase H</fullName>
    </submittedName>
</protein>
<name>A0AAV8AQ42_9POAL</name>
<keyword evidence="6" id="KW-1185">Reference proteome</keyword>
<evidence type="ECO:0000256" key="4">
    <source>
        <dbReference type="ARBA" id="ARBA00022691"/>
    </source>
</evidence>
<evidence type="ECO:0000256" key="3">
    <source>
        <dbReference type="ARBA" id="ARBA00022679"/>
    </source>
</evidence>
<dbReference type="SUPFAM" id="SSF81799">
    <property type="entry name" value="Putative methyltransferase TM0872, insert domain"/>
    <property type="match status" value="1"/>
</dbReference>
<dbReference type="InterPro" id="IPR002903">
    <property type="entry name" value="RsmH"/>
</dbReference>
<dbReference type="Pfam" id="PF01795">
    <property type="entry name" value="Methyltransf_5"/>
    <property type="match status" value="1"/>
</dbReference>
<dbReference type="SUPFAM" id="SSF53335">
    <property type="entry name" value="S-adenosyl-L-methionine-dependent methyltransferases"/>
    <property type="match status" value="1"/>
</dbReference>
<dbReference type="NCBIfam" id="TIGR00006">
    <property type="entry name" value="16S rRNA (cytosine(1402)-N(4))-methyltransferase RsmH"/>
    <property type="match status" value="1"/>
</dbReference>
<reference evidence="5" key="1">
    <citation type="submission" date="2022-08" db="EMBL/GenBank/DDBJ databases">
        <authorList>
            <person name="Marques A."/>
        </authorList>
    </citation>
    <scope>NUCLEOTIDE SEQUENCE</scope>
    <source>
        <strain evidence="5">RhyPub2mFocal</strain>
        <tissue evidence="5">Leaves</tissue>
    </source>
</reference>
<dbReference type="EMBL" id="JAMFTS010006023">
    <property type="protein sequence ID" value="KAJ4732786.1"/>
    <property type="molecule type" value="Genomic_DNA"/>
</dbReference>
<evidence type="ECO:0000256" key="1">
    <source>
        <dbReference type="ARBA" id="ARBA00010396"/>
    </source>
</evidence>
<dbReference type="HAMAP" id="MF_01007">
    <property type="entry name" value="16SrRNA_methyltr_H"/>
    <property type="match status" value="1"/>
</dbReference>
<comment type="similarity">
    <text evidence="1">Belongs to the methyltransferase superfamily. RsmH family.</text>
</comment>
<dbReference type="FunFam" id="1.10.150.170:FF:000004">
    <property type="entry name" value="Ribosomal RNA small subunit methyltransferase H"/>
    <property type="match status" value="1"/>
</dbReference>
<dbReference type="PANTHER" id="PTHR11265:SF0">
    <property type="entry name" value="12S RRNA N4-METHYLCYTIDINE METHYLTRANSFERASE"/>
    <property type="match status" value="1"/>
</dbReference>
<comment type="caution">
    <text evidence="5">The sequence shown here is derived from an EMBL/GenBank/DDBJ whole genome shotgun (WGS) entry which is preliminary data.</text>
</comment>